<comment type="caution">
    <text evidence="2">The sequence shown here is derived from an EMBL/GenBank/DDBJ whole genome shotgun (WGS) entry which is preliminary data.</text>
</comment>
<dbReference type="GO" id="GO:0035312">
    <property type="term" value="F:5'-3' DNA exonuclease activity"/>
    <property type="evidence" value="ECO:0007669"/>
    <property type="project" value="TreeGrafter"/>
</dbReference>
<dbReference type="SMART" id="SM00481">
    <property type="entry name" value="POLIIIAc"/>
    <property type="match status" value="1"/>
</dbReference>
<proteinExistence type="predicted"/>
<dbReference type="CDD" id="cd07438">
    <property type="entry name" value="PHP_HisPPase_AMP"/>
    <property type="match status" value="1"/>
</dbReference>
<dbReference type="Pfam" id="PF02811">
    <property type="entry name" value="PHP"/>
    <property type="match status" value="1"/>
</dbReference>
<dbReference type="PATRIC" id="fig|1619048.3.peg.412"/>
<reference evidence="2 3" key="1">
    <citation type="journal article" date="2015" name="Nature">
        <title>rRNA introns, odd ribosomes, and small enigmatic genomes across a large radiation of phyla.</title>
        <authorList>
            <person name="Brown C.T."/>
            <person name="Hug L.A."/>
            <person name="Thomas B.C."/>
            <person name="Sharon I."/>
            <person name="Castelle C.J."/>
            <person name="Singh A."/>
            <person name="Wilkins M.J."/>
            <person name="Williams K.H."/>
            <person name="Banfield J.F."/>
        </authorList>
    </citation>
    <scope>NUCLEOTIDE SEQUENCE [LARGE SCALE GENOMIC DNA]</scope>
</reference>
<evidence type="ECO:0000259" key="1">
    <source>
        <dbReference type="SMART" id="SM00481"/>
    </source>
</evidence>
<dbReference type="InterPro" id="IPR004013">
    <property type="entry name" value="PHP_dom"/>
</dbReference>
<name>A0A0G0VDU5_9BACT</name>
<feature type="domain" description="Polymerase/histidinol phosphatase N-terminal" evidence="1">
    <location>
        <begin position="3"/>
        <end position="68"/>
    </location>
</feature>
<sequence>MLIDLHTHSTFSDGLLTVEQLVKKAKQRGVKMLALTDHDTVGGWALFVKLCGKYGIMGVRGLEMSTDLHGLELHILGYEPIQNYRPLVEHLKQQQAKRIERAKVVLSKLENLGLNFKPDVVRHLLQQPTVGKPQLGRAVLHERHNRLLLKKLFNFDGSLSDFINNFLDKPGQVGYVHKKRINSVAAVRLIKKCGGKAVLAHPDLELPTADKARRVIKILARAGLWGMENPHYQPSRAKYLLPLAKKYNLVITYGSDTHDGKKMGIKINELEFKKIYAGIFEHC</sequence>
<dbReference type="Gene3D" id="1.10.150.650">
    <property type="match status" value="1"/>
</dbReference>
<dbReference type="PANTHER" id="PTHR42924">
    <property type="entry name" value="EXONUCLEASE"/>
    <property type="match status" value="1"/>
</dbReference>
<accession>A0A0G0VDU5</accession>
<dbReference type="Proteomes" id="UP000034108">
    <property type="component" value="Unassembled WGS sequence"/>
</dbReference>
<dbReference type="AlphaFoldDB" id="A0A0G0VDU5"/>
<dbReference type="InterPro" id="IPR016195">
    <property type="entry name" value="Pol/histidinol_Pase-like"/>
</dbReference>
<dbReference type="PANTHER" id="PTHR42924:SF3">
    <property type="entry name" value="POLYMERASE_HISTIDINOL PHOSPHATASE N-TERMINAL DOMAIN-CONTAINING PROTEIN"/>
    <property type="match status" value="1"/>
</dbReference>
<evidence type="ECO:0000313" key="3">
    <source>
        <dbReference type="Proteomes" id="UP000034108"/>
    </source>
</evidence>
<evidence type="ECO:0000313" key="2">
    <source>
        <dbReference type="EMBL" id="KKR99078.1"/>
    </source>
</evidence>
<gene>
    <name evidence="2" type="ORF">UU49_C0011G0014</name>
</gene>
<protein>
    <recommendedName>
        <fullName evidence="1">Polymerase/histidinol phosphatase N-terminal domain-containing protein</fullName>
    </recommendedName>
</protein>
<dbReference type="EMBL" id="LCAV01000011">
    <property type="protein sequence ID" value="KKR99078.1"/>
    <property type="molecule type" value="Genomic_DNA"/>
</dbReference>
<dbReference type="GO" id="GO:0004534">
    <property type="term" value="F:5'-3' RNA exonuclease activity"/>
    <property type="evidence" value="ECO:0007669"/>
    <property type="project" value="TreeGrafter"/>
</dbReference>
<dbReference type="InterPro" id="IPR003141">
    <property type="entry name" value="Pol/His_phosphatase_N"/>
</dbReference>
<organism evidence="2 3">
    <name type="scientific">Candidatus Magasanikbacteria bacterium GW2011_GWC2_41_17</name>
    <dbReference type="NCBI Taxonomy" id="1619048"/>
    <lineage>
        <taxon>Bacteria</taxon>
        <taxon>Candidatus Magasanikiibacteriota</taxon>
    </lineage>
</organism>
<dbReference type="InterPro" id="IPR052018">
    <property type="entry name" value="PHP_domain"/>
</dbReference>
<dbReference type="SUPFAM" id="SSF89550">
    <property type="entry name" value="PHP domain-like"/>
    <property type="match status" value="1"/>
</dbReference>
<dbReference type="STRING" id="1619048.UU49_C0011G0014"/>
<dbReference type="Gene3D" id="3.20.20.140">
    <property type="entry name" value="Metal-dependent hydrolases"/>
    <property type="match status" value="1"/>
</dbReference>